<reference evidence="2 3" key="1">
    <citation type="journal article" date="2013" name="Genome Announc.">
        <title>Draft Genome Sequence of the Cellulolytic Bacterium Clostridium papyrosolvens C7 (ATCC 700395).</title>
        <authorList>
            <person name="Zepeda V."/>
            <person name="Dassa B."/>
            <person name="Borovok I."/>
            <person name="Lamed R."/>
            <person name="Bayer E.A."/>
            <person name="Cate J.H."/>
        </authorList>
    </citation>
    <scope>NUCLEOTIDE SEQUENCE [LARGE SCALE GENOMIC DNA]</scope>
    <source>
        <strain evidence="2 3">C7</strain>
    </source>
</reference>
<evidence type="ECO:0000313" key="2">
    <source>
        <dbReference type="EMBL" id="EPR14344.1"/>
    </source>
</evidence>
<name>U4R688_9FIRM</name>
<accession>U4R688</accession>
<feature type="transmembrane region" description="Helical" evidence="1">
    <location>
        <begin position="6"/>
        <end position="26"/>
    </location>
</feature>
<dbReference type="AlphaFoldDB" id="U4R688"/>
<keyword evidence="1" id="KW-1133">Transmembrane helix</keyword>
<proteinExistence type="predicted"/>
<dbReference type="Proteomes" id="UP000016860">
    <property type="component" value="Unassembled WGS sequence"/>
</dbReference>
<dbReference type="STRING" id="1330534.L323_00650"/>
<organism evidence="2 3">
    <name type="scientific">Ruminiclostridium papyrosolvens C7</name>
    <dbReference type="NCBI Taxonomy" id="1330534"/>
    <lineage>
        <taxon>Bacteria</taxon>
        <taxon>Bacillati</taxon>
        <taxon>Bacillota</taxon>
        <taxon>Clostridia</taxon>
        <taxon>Eubacteriales</taxon>
        <taxon>Oscillospiraceae</taxon>
        <taxon>Ruminiclostridium</taxon>
    </lineage>
</organism>
<dbReference type="PATRIC" id="fig|1330534.3.peg.134"/>
<protein>
    <submittedName>
        <fullName evidence="2">Uncharacterized protein</fullName>
    </submittedName>
</protein>
<keyword evidence="1" id="KW-0472">Membrane</keyword>
<evidence type="ECO:0000313" key="3">
    <source>
        <dbReference type="Proteomes" id="UP000016860"/>
    </source>
</evidence>
<gene>
    <name evidence="2" type="ORF">L323_00650</name>
</gene>
<keyword evidence="1" id="KW-0812">Transmembrane</keyword>
<evidence type="ECO:0000256" key="1">
    <source>
        <dbReference type="SAM" id="Phobius"/>
    </source>
</evidence>
<dbReference type="EMBL" id="ATAY01000006">
    <property type="protein sequence ID" value="EPR14344.1"/>
    <property type="molecule type" value="Genomic_DNA"/>
</dbReference>
<comment type="caution">
    <text evidence="2">The sequence shown here is derived from an EMBL/GenBank/DDBJ whole genome shotgun (WGS) entry which is preliminary data.</text>
</comment>
<dbReference type="RefSeq" id="WP_020813797.1">
    <property type="nucleotide sequence ID" value="NZ_ATAY01000006.1"/>
</dbReference>
<sequence>MKQVIITIIMMAIALALVIGVIVPLIRHGAETGNLAVTKGYSVLPCIENILN</sequence>